<name>A0AAU8HS01_9FIRM</name>
<accession>A0AAU8HS01</accession>
<feature type="domain" description="YdbS-like PH" evidence="2">
    <location>
        <begin position="75"/>
        <end position="150"/>
    </location>
</feature>
<dbReference type="InterPro" id="IPR005182">
    <property type="entry name" value="YdbS-like_PH"/>
</dbReference>
<protein>
    <submittedName>
        <fullName evidence="3">PH domain-containing protein</fullName>
    </submittedName>
</protein>
<dbReference type="Pfam" id="PF03703">
    <property type="entry name" value="bPH_2"/>
    <property type="match status" value="1"/>
</dbReference>
<gene>
    <name evidence="3" type="ORF">PRVXH_002216</name>
</gene>
<dbReference type="PANTHER" id="PTHR34473:SF2">
    <property type="entry name" value="UPF0699 TRANSMEMBRANE PROTEIN YDBT"/>
    <property type="match status" value="1"/>
</dbReference>
<proteinExistence type="predicted"/>
<evidence type="ECO:0000259" key="2">
    <source>
        <dbReference type="Pfam" id="PF03703"/>
    </source>
</evidence>
<keyword evidence="1" id="KW-1133">Transmembrane helix</keyword>
<dbReference type="RefSeq" id="WP_353892835.1">
    <property type="nucleotide sequence ID" value="NZ_CP159485.1"/>
</dbReference>
<reference evidence="3" key="1">
    <citation type="journal article" date="2018" name="Antonie Van Leeuwenhoek">
        <title>Proteinivorax hydrogeniformans sp. nov., an anaerobic, haloalkaliphilic bacterium fermenting proteinaceous compounds with high hydrogen production.</title>
        <authorList>
            <person name="Boltyanskaya Y."/>
            <person name="Detkova E."/>
            <person name="Pimenov N."/>
            <person name="Kevbrin V."/>
        </authorList>
    </citation>
    <scope>NUCLEOTIDE SEQUENCE</scope>
    <source>
        <strain evidence="3">Z-710</strain>
    </source>
</reference>
<dbReference type="PANTHER" id="PTHR34473">
    <property type="entry name" value="UPF0699 TRANSMEMBRANE PROTEIN YDBS"/>
    <property type="match status" value="1"/>
</dbReference>
<feature type="transmembrane region" description="Helical" evidence="1">
    <location>
        <begin position="49"/>
        <end position="68"/>
    </location>
</feature>
<organism evidence="3">
    <name type="scientific">Proteinivorax hydrogeniformans</name>
    <dbReference type="NCBI Taxonomy" id="1826727"/>
    <lineage>
        <taxon>Bacteria</taxon>
        <taxon>Bacillati</taxon>
        <taxon>Bacillota</taxon>
        <taxon>Clostridia</taxon>
        <taxon>Eubacteriales</taxon>
        <taxon>Proteinivoracaceae</taxon>
        <taxon>Proteinivorax</taxon>
    </lineage>
</organism>
<keyword evidence="1" id="KW-0812">Transmembrane</keyword>
<reference evidence="3" key="2">
    <citation type="submission" date="2024-06" db="EMBL/GenBank/DDBJ databases">
        <authorList>
            <person name="Petrova K.O."/>
            <person name="Toshchakov S.V."/>
            <person name="Boltjanskaja Y.V."/>
            <person name="Kevbrin V.V."/>
        </authorList>
    </citation>
    <scope>NUCLEOTIDE SEQUENCE</scope>
    <source>
        <strain evidence="3">Z-710</strain>
    </source>
</reference>
<sequence>MDFKRPKERIHPKAVKAWRVNGSCSFLIYLLMVIGYLIVSNVFGPFPKIILWIAIGLALIIGFLKILVIPSIRMRYWCYEIREHEVDIQSGLIVIQRSLIPMARIQHIDTEQGPILRYFKLATLSISTAGTTHKIPALKMETALKLRDQISALARISNEEV</sequence>
<dbReference type="AlphaFoldDB" id="A0AAU8HS01"/>
<keyword evidence="1" id="KW-0472">Membrane</keyword>
<feature type="transmembrane region" description="Helical" evidence="1">
    <location>
        <begin position="20"/>
        <end position="43"/>
    </location>
</feature>
<evidence type="ECO:0000313" key="3">
    <source>
        <dbReference type="EMBL" id="XCI28264.1"/>
    </source>
</evidence>
<dbReference type="EMBL" id="CP159485">
    <property type="protein sequence ID" value="XCI28264.1"/>
    <property type="molecule type" value="Genomic_DNA"/>
</dbReference>
<evidence type="ECO:0000256" key="1">
    <source>
        <dbReference type="SAM" id="Phobius"/>
    </source>
</evidence>